<dbReference type="InterPro" id="IPR038563">
    <property type="entry name" value="Endonuclease_7_sf"/>
</dbReference>
<evidence type="ECO:0000313" key="1">
    <source>
        <dbReference type="EMBL" id="QBP31077.1"/>
    </source>
</evidence>
<dbReference type="SUPFAM" id="SSF54060">
    <property type="entry name" value="His-Me finger endonucleases"/>
    <property type="match status" value="1"/>
</dbReference>
<organism evidence="1 2">
    <name type="scientific">Mycobacterium phage Refuge</name>
    <dbReference type="NCBI Taxonomy" id="2517967"/>
    <lineage>
        <taxon>Viruses</taxon>
        <taxon>Duplodnaviria</taxon>
        <taxon>Heunggongvirae</taxon>
        <taxon>Uroviricota</taxon>
        <taxon>Caudoviricetes</taxon>
        <taxon>Refugevirus</taxon>
        <taxon>Refugevirus refuge</taxon>
    </lineage>
</organism>
<dbReference type="GeneID" id="64871411"/>
<proteinExistence type="predicted"/>
<dbReference type="GO" id="GO:0004519">
    <property type="term" value="F:endonuclease activity"/>
    <property type="evidence" value="ECO:0007669"/>
    <property type="project" value="UniProtKB-KW"/>
</dbReference>
<gene>
    <name evidence="1" type="primary">59</name>
    <name evidence="1" type="ORF">SEA_REFUGE_59</name>
</gene>
<protein>
    <submittedName>
        <fullName evidence="1">Endonuclease VII</fullName>
    </submittedName>
</protein>
<accession>A0A482JB66</accession>
<dbReference type="Pfam" id="PF02945">
    <property type="entry name" value="Endonuclease_7"/>
    <property type="match status" value="1"/>
</dbReference>
<reference evidence="1 2" key="1">
    <citation type="submission" date="2019-02" db="EMBL/GenBank/DDBJ databases">
        <authorList>
            <person name="Borges K.M."/>
            <person name="Daniels K.G."/>
            <person name="Guerrette L.R."/>
            <person name="Hannigan S.R."/>
            <person name="Hodsdon B.M."/>
            <person name="Krystek B.N."/>
            <person name="Paluszek M.C."/>
            <person name="Pettit J.E."/>
            <person name="Riccardi S.G."/>
            <person name="Rossignol A."/>
            <person name="Verrell S.C."/>
            <person name="Divens A.M."/>
            <person name="Garlena R.A."/>
            <person name="Russell D.A."/>
            <person name="Pope W.H."/>
            <person name="Jacobs-Sera D."/>
            <person name="Hatfull G.F."/>
        </authorList>
    </citation>
    <scope>NUCLEOTIDE SEQUENCE [LARGE SCALE GENOMIC DNA]</scope>
</reference>
<keyword evidence="2" id="KW-1185">Reference proteome</keyword>
<dbReference type="EMBL" id="MK494113">
    <property type="protein sequence ID" value="QBP31077.1"/>
    <property type="molecule type" value="Genomic_DNA"/>
</dbReference>
<name>A0A482JB66_9CAUD</name>
<evidence type="ECO:0000313" key="2">
    <source>
        <dbReference type="Proteomes" id="UP000294688"/>
    </source>
</evidence>
<dbReference type="Proteomes" id="UP000294688">
    <property type="component" value="Segment"/>
</dbReference>
<keyword evidence="1" id="KW-0378">Hydrolase</keyword>
<dbReference type="Gene3D" id="3.40.1800.10">
    <property type="entry name" value="His-Me finger endonucleases"/>
    <property type="match status" value="1"/>
</dbReference>
<keyword evidence="1" id="KW-0540">Nuclease</keyword>
<dbReference type="KEGG" id="vg:64871411"/>
<dbReference type="InterPro" id="IPR004211">
    <property type="entry name" value="Endonuclease_7"/>
</dbReference>
<dbReference type="RefSeq" id="YP_010061756.1">
    <property type="nucleotide sequence ID" value="NC_054786.1"/>
</dbReference>
<sequence length="158" mass="17815">MATRRPPARPRAQKQCVDCAAAGITSKRKTPHPGPRCATHHRAKRRVRSSGAWGARILATYGISPEEYWQIYEFQGGRCYICQRANGKVKRLSVDHDHKTGIVRGLLCTMCNKYTLGWARDAIEFFERAIAYLKRPPAVEVIGERIAPVEADKLRSLP</sequence>
<keyword evidence="1" id="KW-0255">Endonuclease</keyword>
<dbReference type="InterPro" id="IPR044925">
    <property type="entry name" value="His-Me_finger_sf"/>
</dbReference>